<reference evidence="1 2" key="1">
    <citation type="submission" date="2016-06" db="EMBL/GenBank/DDBJ databases">
        <title>Comparative genomics of the ectomycorrhizal sister species Rhizopogon vinicolor and Rhizopogon vesiculosus (Basidiomycota: Boletales) reveals a divergence of the mating type B locus.</title>
        <authorList>
            <consortium name="DOE Joint Genome Institute"/>
            <person name="Mujic A.B."/>
            <person name="Kuo A."/>
            <person name="Tritt A."/>
            <person name="Lipzen A."/>
            <person name="Chen C."/>
            <person name="Johnson J."/>
            <person name="Sharma A."/>
            <person name="Barry K."/>
            <person name="Grigoriev I.V."/>
            <person name="Spatafora J.W."/>
        </authorList>
    </citation>
    <scope>NUCLEOTIDE SEQUENCE [LARGE SCALE GENOMIC DNA]</scope>
    <source>
        <strain evidence="1 2">AM-OR11-026</strain>
    </source>
</reference>
<keyword evidence="2" id="KW-1185">Reference proteome</keyword>
<protein>
    <submittedName>
        <fullName evidence="1">Uncharacterized protein</fullName>
    </submittedName>
</protein>
<name>A0A1B7N3Q2_9AGAM</name>
<evidence type="ECO:0000313" key="2">
    <source>
        <dbReference type="Proteomes" id="UP000092154"/>
    </source>
</evidence>
<dbReference type="InParanoid" id="A0A1B7N3Q2"/>
<dbReference type="OrthoDB" id="2674319at2759"/>
<proteinExistence type="predicted"/>
<organism evidence="1 2">
    <name type="scientific">Rhizopogon vinicolor AM-OR11-026</name>
    <dbReference type="NCBI Taxonomy" id="1314800"/>
    <lineage>
        <taxon>Eukaryota</taxon>
        <taxon>Fungi</taxon>
        <taxon>Dikarya</taxon>
        <taxon>Basidiomycota</taxon>
        <taxon>Agaricomycotina</taxon>
        <taxon>Agaricomycetes</taxon>
        <taxon>Agaricomycetidae</taxon>
        <taxon>Boletales</taxon>
        <taxon>Suillineae</taxon>
        <taxon>Rhizopogonaceae</taxon>
        <taxon>Rhizopogon</taxon>
    </lineage>
</organism>
<dbReference type="AlphaFoldDB" id="A0A1B7N3Q2"/>
<sequence>MIHHGFQSIAIFNANQYAEAMQRVIELAAVCHDADTTLACRTIEVYLHIQLGNDALDRACPTEAADHFTAAVNTGTFLSKSAIHSKYEEFVVLFGCDFTSLWQTANQKRCHALLRAGKLAEVFEAYRYMTDMSDEATKASCLEWSLGFMQELSTFRDYTPNADSTPDMCKYDDENDSISDIDSEIDHVDDMVS</sequence>
<gene>
    <name evidence="1" type="ORF">K503DRAFT_84825</name>
</gene>
<dbReference type="Proteomes" id="UP000092154">
    <property type="component" value="Unassembled WGS sequence"/>
</dbReference>
<evidence type="ECO:0000313" key="1">
    <source>
        <dbReference type="EMBL" id="OAX39462.1"/>
    </source>
</evidence>
<accession>A0A1B7N3Q2</accession>
<dbReference type="EMBL" id="KV448249">
    <property type="protein sequence ID" value="OAX39462.1"/>
    <property type="molecule type" value="Genomic_DNA"/>
</dbReference>